<dbReference type="GO" id="GO:0032259">
    <property type="term" value="P:methylation"/>
    <property type="evidence" value="ECO:0007669"/>
    <property type="project" value="UniProtKB-KW"/>
</dbReference>
<keyword evidence="3" id="KW-1185">Reference proteome</keyword>
<dbReference type="InterPro" id="IPR029063">
    <property type="entry name" value="SAM-dependent_MTases_sf"/>
</dbReference>
<proteinExistence type="predicted"/>
<dbReference type="PANTHER" id="PTHR43861">
    <property type="entry name" value="TRANS-ACONITATE 2-METHYLTRANSFERASE-RELATED"/>
    <property type="match status" value="1"/>
</dbReference>
<dbReference type="STRING" id="394193.SAMN04489732_121140"/>
<dbReference type="AlphaFoldDB" id="A0A1H8YKJ2"/>
<keyword evidence="1 2" id="KW-0808">Transferase</keyword>
<sequence>MSQAIGWNNFVDTEAEAEYRRLLLLERIFDPFSLRQLDDLGVRRGWQCLEIGAGAGSVARRMAELAGPENVVATDLSLKFLGPLADLGVTVLHHDVTTDDAPGEFDLIHTRFVLDHLPAREAVIKRMASWLKPGGWLLIEIGTTMPELASHPATRRSMAVLTQVMTERVGTAADWARTLPVPLEAACLADCAAEGSILPARGGQDLAHWLMNTTKLVEEHALATGLITREELDEAFAMYETPSFVDYTWMTVAARGRRD</sequence>
<dbReference type="Gene3D" id="3.40.50.150">
    <property type="entry name" value="Vaccinia Virus protein VP39"/>
    <property type="match status" value="1"/>
</dbReference>
<organism evidence="2 3">
    <name type="scientific">Amycolatopsis saalfeldensis</name>
    <dbReference type="NCBI Taxonomy" id="394193"/>
    <lineage>
        <taxon>Bacteria</taxon>
        <taxon>Bacillati</taxon>
        <taxon>Actinomycetota</taxon>
        <taxon>Actinomycetes</taxon>
        <taxon>Pseudonocardiales</taxon>
        <taxon>Pseudonocardiaceae</taxon>
        <taxon>Amycolatopsis</taxon>
    </lineage>
</organism>
<reference evidence="2 3" key="1">
    <citation type="submission" date="2016-10" db="EMBL/GenBank/DDBJ databases">
        <authorList>
            <person name="de Groot N.N."/>
        </authorList>
    </citation>
    <scope>NUCLEOTIDE SEQUENCE [LARGE SCALE GENOMIC DNA]</scope>
    <source>
        <strain evidence="2 3">DSM 44993</strain>
    </source>
</reference>
<dbReference type="GO" id="GO:0008168">
    <property type="term" value="F:methyltransferase activity"/>
    <property type="evidence" value="ECO:0007669"/>
    <property type="project" value="UniProtKB-KW"/>
</dbReference>
<keyword evidence="2" id="KW-0489">Methyltransferase</keyword>
<dbReference type="Proteomes" id="UP000198582">
    <property type="component" value="Unassembled WGS sequence"/>
</dbReference>
<dbReference type="SUPFAM" id="SSF53335">
    <property type="entry name" value="S-adenosyl-L-methionine-dependent methyltransferases"/>
    <property type="match status" value="1"/>
</dbReference>
<dbReference type="RefSeq" id="WP_177231699.1">
    <property type="nucleotide sequence ID" value="NZ_FOEF01000021.1"/>
</dbReference>
<evidence type="ECO:0000313" key="2">
    <source>
        <dbReference type="EMBL" id="SEP52669.1"/>
    </source>
</evidence>
<protein>
    <submittedName>
        <fullName evidence="2">Methyltransferase domain-containing protein</fullName>
    </submittedName>
</protein>
<evidence type="ECO:0000313" key="3">
    <source>
        <dbReference type="Proteomes" id="UP000198582"/>
    </source>
</evidence>
<dbReference type="EMBL" id="FOEF01000021">
    <property type="protein sequence ID" value="SEP52669.1"/>
    <property type="molecule type" value="Genomic_DNA"/>
</dbReference>
<name>A0A1H8YKJ2_9PSEU</name>
<gene>
    <name evidence="2" type="ORF">SAMN04489732_121140</name>
</gene>
<dbReference type="PANTHER" id="PTHR43861:SF3">
    <property type="entry name" value="PUTATIVE (AFU_ORTHOLOGUE AFUA_2G14390)-RELATED"/>
    <property type="match status" value="1"/>
</dbReference>
<evidence type="ECO:0000256" key="1">
    <source>
        <dbReference type="ARBA" id="ARBA00022679"/>
    </source>
</evidence>
<dbReference type="CDD" id="cd02440">
    <property type="entry name" value="AdoMet_MTases"/>
    <property type="match status" value="1"/>
</dbReference>
<accession>A0A1H8YKJ2</accession>
<dbReference type="Pfam" id="PF13489">
    <property type="entry name" value="Methyltransf_23"/>
    <property type="match status" value="1"/>
</dbReference>